<keyword evidence="3" id="KW-1185">Reference proteome</keyword>
<keyword evidence="1" id="KW-0732">Signal</keyword>
<feature type="signal peptide" evidence="1">
    <location>
        <begin position="1"/>
        <end position="25"/>
    </location>
</feature>
<evidence type="ECO:0000313" key="3">
    <source>
        <dbReference type="Proteomes" id="UP000017819"/>
    </source>
</evidence>
<dbReference type="PROSITE" id="PS51257">
    <property type="entry name" value="PROKAR_LIPOPROTEIN"/>
    <property type="match status" value="1"/>
</dbReference>
<reference evidence="2 3" key="1">
    <citation type="journal article" date="2014" name="Genome Announc.">
        <title>Draft Genome Sequence of Lutibaculum baratangense Strain AMV1T, Isolated from a Mud Volcano in Andamans, India.</title>
        <authorList>
            <person name="Singh A."/>
            <person name="Sreenivas A."/>
            <person name="Sathyanarayana Reddy G."/>
            <person name="Pinnaka A.K."/>
            <person name="Shivaji S."/>
        </authorList>
    </citation>
    <scope>NUCLEOTIDE SEQUENCE [LARGE SCALE GENOMIC DNA]</scope>
    <source>
        <strain evidence="2 3">AMV1</strain>
    </source>
</reference>
<dbReference type="RefSeq" id="WP_023431235.1">
    <property type="nucleotide sequence ID" value="NZ_AWXZ01000016.1"/>
</dbReference>
<name>V4RJF5_9HYPH</name>
<accession>V4RJF5</accession>
<organism evidence="2 3">
    <name type="scientific">Lutibaculum baratangense AMV1</name>
    <dbReference type="NCBI Taxonomy" id="631454"/>
    <lineage>
        <taxon>Bacteria</taxon>
        <taxon>Pseudomonadati</taxon>
        <taxon>Pseudomonadota</taxon>
        <taxon>Alphaproteobacteria</taxon>
        <taxon>Hyphomicrobiales</taxon>
        <taxon>Tepidamorphaceae</taxon>
        <taxon>Lutibaculum</taxon>
    </lineage>
</organism>
<evidence type="ECO:0000313" key="2">
    <source>
        <dbReference type="EMBL" id="ESR26231.1"/>
    </source>
</evidence>
<comment type="caution">
    <text evidence="2">The sequence shown here is derived from an EMBL/GenBank/DDBJ whole genome shotgun (WGS) entry which is preliminary data.</text>
</comment>
<dbReference type="AlphaFoldDB" id="V4RJF5"/>
<proteinExistence type="predicted"/>
<dbReference type="eggNOG" id="ENOG503349C">
    <property type="taxonomic scope" value="Bacteria"/>
</dbReference>
<feature type="chain" id="PRO_5004726814" description="Lipoprotein" evidence="1">
    <location>
        <begin position="26"/>
        <end position="207"/>
    </location>
</feature>
<evidence type="ECO:0000256" key="1">
    <source>
        <dbReference type="SAM" id="SignalP"/>
    </source>
</evidence>
<sequence length="207" mass="21882">MLRPRVDRPSALAPALVILSALALAGCDTQAGRDFNQSTRGLGAFVFGTPGEDDPVPIDPNAPALRPAIACPPMAVRDGTETHRVYARGHDGDPAYLIYQGSISRTARECTFEGTGAVAIKYGVAGRVILGPAGQPGTFQMPVRTAFVRPGGQAVWSKGSTVSVTVPQGENSADYSYVEQAGAYQIPAEDIINHYVIYTGFDDRSGR</sequence>
<dbReference type="OrthoDB" id="7678486at2"/>
<dbReference type="STRING" id="631454.N177_1090"/>
<dbReference type="Proteomes" id="UP000017819">
    <property type="component" value="Unassembled WGS sequence"/>
</dbReference>
<gene>
    <name evidence="2" type="ORF">N177_1090</name>
</gene>
<evidence type="ECO:0008006" key="4">
    <source>
        <dbReference type="Google" id="ProtNLM"/>
    </source>
</evidence>
<protein>
    <recommendedName>
        <fullName evidence="4">Lipoprotein</fullName>
    </recommendedName>
</protein>
<dbReference type="EMBL" id="AWXZ01000016">
    <property type="protein sequence ID" value="ESR26231.1"/>
    <property type="molecule type" value="Genomic_DNA"/>
</dbReference>